<name>A0ACA9YBQ3_9ASCO</name>
<accession>A0ACA9YBQ3</accession>
<reference evidence="1" key="1">
    <citation type="submission" date="2022-06" db="EMBL/GenBank/DDBJ databases">
        <authorList>
            <person name="Legras J.-L."/>
            <person name="Devillers H."/>
            <person name="Grondin C."/>
        </authorList>
    </citation>
    <scope>NUCLEOTIDE SEQUENCE</scope>
    <source>
        <strain evidence="1">CLIB 1444</strain>
    </source>
</reference>
<organism evidence="1 2">
    <name type="scientific">[Candida] jaroonii</name>
    <dbReference type="NCBI Taxonomy" id="467808"/>
    <lineage>
        <taxon>Eukaryota</taxon>
        <taxon>Fungi</taxon>
        <taxon>Dikarya</taxon>
        <taxon>Ascomycota</taxon>
        <taxon>Saccharomycotina</taxon>
        <taxon>Pichiomycetes</taxon>
        <taxon>Debaryomycetaceae</taxon>
        <taxon>Yamadazyma</taxon>
    </lineage>
</organism>
<dbReference type="Proteomes" id="UP001152531">
    <property type="component" value="Unassembled WGS sequence"/>
</dbReference>
<gene>
    <name evidence="1" type="ORF">CLIB1444_08S03664</name>
</gene>
<proteinExistence type="predicted"/>
<keyword evidence="2" id="KW-1185">Reference proteome</keyword>
<comment type="caution">
    <text evidence="1">The sequence shown here is derived from an EMBL/GenBank/DDBJ whole genome shotgun (WGS) entry which is preliminary data.</text>
</comment>
<protein>
    <submittedName>
        <fullName evidence="1">Small glutamine-rich tetratricopeptide repeat-containing protein 2</fullName>
    </submittedName>
</protein>
<sequence length="330" mass="35512">MSDNKQIAGLIIDFLKSSVKDNSISEDYIDSMDVAIDCIADAFEIDKDEELKGKSLKDLLKGGSNVSETKAESVTVDESDKVKADEFKLEGNRAMAARDFATAIDKYTKAIELNPQNVVYLSNRAAAFSSNGQHDKAIVDAESAIKLDSSFSKSYSRLGLAKYALGDAKSAMEAYKKGLDIEGDKRSDAMARGYETAKKRYEEELEKSIPKSDVATSEKSTEGTSANAGSGAGAGGLPDFSSMFGGGGMPDLASMMNNPQIMQAAQQMMQNPEALQGLMNNPMLKNMAQNMGLGGENGQMPDMSELMNNPMLKNMANQFMNNQGNNGDNN</sequence>
<dbReference type="EMBL" id="CALSDN010000008">
    <property type="protein sequence ID" value="CAH6722179.1"/>
    <property type="molecule type" value="Genomic_DNA"/>
</dbReference>
<evidence type="ECO:0000313" key="2">
    <source>
        <dbReference type="Proteomes" id="UP001152531"/>
    </source>
</evidence>
<evidence type="ECO:0000313" key="1">
    <source>
        <dbReference type="EMBL" id="CAH6722179.1"/>
    </source>
</evidence>